<dbReference type="OMA" id="RQHITFR"/>
<gene>
    <name evidence="3" type="ORF">AMSG_02583</name>
</gene>
<evidence type="ECO:0000313" key="4">
    <source>
        <dbReference type="Proteomes" id="UP000054408"/>
    </source>
</evidence>
<feature type="region of interest" description="Disordered" evidence="1">
    <location>
        <begin position="1"/>
        <end position="55"/>
    </location>
</feature>
<dbReference type="OrthoDB" id="49058at2759"/>
<evidence type="ECO:0000259" key="2">
    <source>
        <dbReference type="Pfam" id="PF16531"/>
    </source>
</evidence>
<organism evidence="3 4">
    <name type="scientific">Thecamonas trahens ATCC 50062</name>
    <dbReference type="NCBI Taxonomy" id="461836"/>
    <lineage>
        <taxon>Eukaryota</taxon>
        <taxon>Apusozoa</taxon>
        <taxon>Apusomonadida</taxon>
        <taxon>Apusomonadidae</taxon>
        <taxon>Thecamonas</taxon>
    </lineage>
</organism>
<dbReference type="Pfam" id="PF16531">
    <property type="entry name" value="SAS-6_N"/>
    <property type="match status" value="1"/>
</dbReference>
<reference evidence="3 4" key="1">
    <citation type="submission" date="2010-05" db="EMBL/GenBank/DDBJ databases">
        <title>The Genome Sequence of Thecamonas trahens ATCC 50062.</title>
        <authorList>
            <consortium name="The Broad Institute Genome Sequencing Platform"/>
            <person name="Russ C."/>
            <person name="Cuomo C."/>
            <person name="Shea T."/>
            <person name="Young S.K."/>
            <person name="Zeng Q."/>
            <person name="Koehrsen M."/>
            <person name="Haas B."/>
            <person name="Borodovsky M."/>
            <person name="Guigo R."/>
            <person name="Alvarado L."/>
            <person name="Berlin A."/>
            <person name="Bochicchio J."/>
            <person name="Borenstein D."/>
            <person name="Chapman S."/>
            <person name="Chen Z."/>
            <person name="Freedman E."/>
            <person name="Gellesch M."/>
            <person name="Goldberg J."/>
            <person name="Griggs A."/>
            <person name="Gujja S."/>
            <person name="Heilman E."/>
            <person name="Heiman D."/>
            <person name="Hepburn T."/>
            <person name="Howarth C."/>
            <person name="Jen D."/>
            <person name="Larson L."/>
            <person name="Mehta T."/>
            <person name="Park D."/>
            <person name="Pearson M."/>
            <person name="Roberts A."/>
            <person name="Saif S."/>
            <person name="Shenoy N."/>
            <person name="Sisk P."/>
            <person name="Stolte C."/>
            <person name="Sykes S."/>
            <person name="Thomson T."/>
            <person name="Walk T."/>
            <person name="White J."/>
            <person name="Yandava C."/>
            <person name="Burger G."/>
            <person name="Gray M.W."/>
            <person name="Holland P.W.H."/>
            <person name="King N."/>
            <person name="Lang F.B.F."/>
            <person name="Roger A.J."/>
            <person name="Ruiz-Trillo I."/>
            <person name="Lander E."/>
            <person name="Nusbaum C."/>
        </authorList>
    </citation>
    <scope>NUCLEOTIDE SEQUENCE [LARGE SCALE GENOMIC DNA]</scope>
    <source>
        <strain evidence="3 4">ATCC 50062</strain>
    </source>
</reference>
<feature type="domain" description="Spindle assembly abnormal protein 6 N-terminal" evidence="2">
    <location>
        <begin position="85"/>
        <end position="213"/>
    </location>
</feature>
<accession>A0A0L0D8C3</accession>
<dbReference type="RefSeq" id="XP_013759490.1">
    <property type="nucleotide sequence ID" value="XM_013904036.1"/>
</dbReference>
<dbReference type="AlphaFoldDB" id="A0A0L0D8C3"/>
<sequence>MYRTTTPQRTRRRTGGGFGGGSSSLGPADVSMSASVGGGRRSMGAASPVRRGGDEAGEGVAMAAMGGMEEPLAEQDPSVVDGFRVVYDREVPFELRANEEEEGQLDAVRAKILIQGESHAPEAVRVELGCESDLFFHYTHQLDELSFAELQREQKLMVEFNEYAHVLIRMFNSAIKEPQQYLAVFVLQEDNTGRVDFMQNAMYKFLELLSIQFAPSPGNAVRQHIHFRYNTMKARLAAMQQRLNEVYATVKVKNPSLLLQLQQMHGPAK</sequence>
<evidence type="ECO:0000313" key="3">
    <source>
        <dbReference type="EMBL" id="KNC47558.1"/>
    </source>
</evidence>
<dbReference type="STRING" id="461836.A0A0L0D8C3"/>
<evidence type="ECO:0000256" key="1">
    <source>
        <dbReference type="SAM" id="MobiDB-lite"/>
    </source>
</evidence>
<dbReference type="PANTHER" id="PTHR34230:SF2">
    <property type="entry name" value="SPINDLE ASSEMBLY ABNORMAL PROTEIN 6 N-TERMINAL DOMAIN-CONTAINING PROTEIN"/>
    <property type="match status" value="1"/>
</dbReference>
<dbReference type="CDD" id="cd10142">
    <property type="entry name" value="HD_SAS6_N"/>
    <property type="match status" value="1"/>
</dbReference>
<dbReference type="eggNOG" id="ENOG502RGE2">
    <property type="taxonomic scope" value="Eukaryota"/>
</dbReference>
<name>A0A0L0D8C3_THETB</name>
<protein>
    <recommendedName>
        <fullName evidence="2">Spindle assembly abnormal protein 6 N-terminal domain-containing protein</fullName>
    </recommendedName>
</protein>
<keyword evidence="4" id="KW-1185">Reference proteome</keyword>
<proteinExistence type="predicted"/>
<dbReference type="InterPro" id="IPR032396">
    <property type="entry name" value="SAS-6_N"/>
</dbReference>
<dbReference type="PANTHER" id="PTHR34230">
    <property type="entry name" value="ASSEMBLY ABNORMAL PROTEIN 6, PUTATIVE-RELATED"/>
    <property type="match status" value="1"/>
</dbReference>
<dbReference type="GeneID" id="25562251"/>
<dbReference type="Proteomes" id="UP000054408">
    <property type="component" value="Unassembled WGS sequence"/>
</dbReference>
<dbReference type="Gene3D" id="2.170.210.20">
    <property type="entry name" value="Spindle assembly abnormal protein 6, N-terminal domain"/>
    <property type="match status" value="1"/>
</dbReference>
<dbReference type="EMBL" id="GL349447">
    <property type="protein sequence ID" value="KNC47558.1"/>
    <property type="molecule type" value="Genomic_DNA"/>
</dbReference>
<dbReference type="InterPro" id="IPR038558">
    <property type="entry name" value="SAS-6_N_sf"/>
</dbReference>